<dbReference type="NCBIfam" id="TIGR01131">
    <property type="entry name" value="ATP_synt_6_or_A"/>
    <property type="match status" value="1"/>
</dbReference>
<dbReference type="EMBL" id="SJZJ01000001">
    <property type="protein sequence ID" value="TCJ31137.1"/>
    <property type="molecule type" value="Genomic_DNA"/>
</dbReference>
<dbReference type="GO" id="GO:0046933">
    <property type="term" value="F:proton-transporting ATP synthase activity, rotational mechanism"/>
    <property type="evidence" value="ECO:0007669"/>
    <property type="project" value="UniProtKB-UniRule"/>
</dbReference>
<keyword evidence="14" id="KW-1185">Reference proteome</keyword>
<evidence type="ECO:0000256" key="10">
    <source>
        <dbReference type="ARBA" id="ARBA00023310"/>
    </source>
</evidence>
<comment type="similarity">
    <text evidence="2 11 12">Belongs to the ATPase A chain family.</text>
</comment>
<keyword evidence="8 11" id="KW-0406">Ion transport</keyword>
<sequence>MAGDEFPGRRRDPLRGDSRHLHDFQAVRCTRSRDRAEPRQGDRVSLTATIAAATIKAGDEFHAPSAGIFDLPSIADSGITKSMVLVTFSAVLILGFMIASSRKASVVPGRLQFAGEMVYGFVRNTIAREAIGSEKFMKFVPFLFSLFLFIIVNNYYGIIPLVQLPSFGRIGYIVPLAALAWLVFIGAGIKKHGFFGFLKHATVPHGVPSWILVLLVPLEFLSNIIVRPFTLTLRLFGNMFAGHLLLALFAGGGAFLLQDGNIVHGGVGILAFVMGIAVSFLELIVMFLQAYVFTLLAAMYIGEAIADEH</sequence>
<dbReference type="HAMAP" id="MF_01393">
    <property type="entry name" value="ATP_synth_a_bact"/>
    <property type="match status" value="1"/>
</dbReference>
<keyword evidence="4 11" id="KW-0138">CF(0)</keyword>
<dbReference type="PRINTS" id="PR00123">
    <property type="entry name" value="ATPASEA"/>
</dbReference>
<keyword evidence="11" id="KW-1003">Cell membrane</keyword>
<evidence type="ECO:0000256" key="4">
    <source>
        <dbReference type="ARBA" id="ARBA00022547"/>
    </source>
</evidence>
<evidence type="ECO:0000256" key="9">
    <source>
        <dbReference type="ARBA" id="ARBA00023136"/>
    </source>
</evidence>
<dbReference type="GO" id="GO:0005886">
    <property type="term" value="C:plasma membrane"/>
    <property type="evidence" value="ECO:0007669"/>
    <property type="project" value="UniProtKB-SubCell"/>
</dbReference>
<dbReference type="Pfam" id="PF00119">
    <property type="entry name" value="ATP-synt_A"/>
    <property type="match status" value="1"/>
</dbReference>
<protein>
    <recommendedName>
        <fullName evidence="11 12">ATP synthase subunit a</fullName>
    </recommendedName>
    <alternativeName>
        <fullName evidence="11">ATP synthase F0 sector subunit a</fullName>
    </alternativeName>
    <alternativeName>
        <fullName evidence="11">F-ATPase subunit 6</fullName>
    </alternativeName>
</protein>
<evidence type="ECO:0000256" key="5">
    <source>
        <dbReference type="ARBA" id="ARBA00022692"/>
    </source>
</evidence>
<evidence type="ECO:0000256" key="12">
    <source>
        <dbReference type="RuleBase" id="RU000483"/>
    </source>
</evidence>
<dbReference type="PROSITE" id="PS00449">
    <property type="entry name" value="ATPASE_A"/>
    <property type="match status" value="1"/>
</dbReference>
<feature type="transmembrane region" description="Helical" evidence="11">
    <location>
        <begin position="210"/>
        <end position="229"/>
    </location>
</feature>
<dbReference type="PANTHER" id="PTHR11410:SF0">
    <property type="entry name" value="ATP SYNTHASE SUBUNIT A"/>
    <property type="match status" value="1"/>
</dbReference>
<keyword evidence="9 11" id="KW-0472">Membrane</keyword>
<proteinExistence type="inferred from homology"/>
<dbReference type="PANTHER" id="PTHR11410">
    <property type="entry name" value="ATP SYNTHASE SUBUNIT A"/>
    <property type="match status" value="1"/>
</dbReference>
<feature type="transmembrane region" description="Helical" evidence="11">
    <location>
        <begin position="269"/>
        <end position="302"/>
    </location>
</feature>
<evidence type="ECO:0000256" key="8">
    <source>
        <dbReference type="ARBA" id="ARBA00023065"/>
    </source>
</evidence>
<evidence type="ECO:0000256" key="2">
    <source>
        <dbReference type="ARBA" id="ARBA00006810"/>
    </source>
</evidence>
<comment type="caution">
    <text evidence="13">The sequence shown here is derived from an EMBL/GenBank/DDBJ whole genome shotgun (WGS) entry which is preliminary data.</text>
</comment>
<feature type="transmembrane region" description="Helical" evidence="11">
    <location>
        <begin position="79"/>
        <end position="100"/>
    </location>
</feature>
<dbReference type="InterPro" id="IPR035908">
    <property type="entry name" value="F0_ATP_A_sf"/>
</dbReference>
<comment type="subcellular location">
    <subcellularLocation>
        <location evidence="11 12">Cell membrane</location>
        <topology evidence="11 12">Multi-pass membrane protein</topology>
    </subcellularLocation>
    <subcellularLocation>
        <location evidence="1">Membrane</location>
        <topology evidence="1">Multi-pass membrane protein</topology>
    </subcellularLocation>
</comment>
<evidence type="ECO:0000256" key="6">
    <source>
        <dbReference type="ARBA" id="ARBA00022781"/>
    </source>
</evidence>
<keyword evidence="7 11" id="KW-1133">Transmembrane helix</keyword>
<dbReference type="CDD" id="cd00310">
    <property type="entry name" value="ATP-synt_Fo_a_6"/>
    <property type="match status" value="1"/>
</dbReference>
<dbReference type="AlphaFoldDB" id="A0A4R1CJT0"/>
<name>A0A4R1CJT0_9ACTN</name>
<dbReference type="Gene3D" id="1.20.120.220">
    <property type="entry name" value="ATP synthase, F0 complex, subunit A"/>
    <property type="match status" value="1"/>
</dbReference>
<dbReference type="SUPFAM" id="SSF81336">
    <property type="entry name" value="F1F0 ATP synthase subunit A"/>
    <property type="match status" value="1"/>
</dbReference>
<dbReference type="OrthoDB" id="9809130at2"/>
<evidence type="ECO:0000256" key="1">
    <source>
        <dbReference type="ARBA" id="ARBA00004141"/>
    </source>
</evidence>
<dbReference type="InterPro" id="IPR000568">
    <property type="entry name" value="ATP_synth_F0_asu"/>
</dbReference>
<organism evidence="13 14">
    <name type="scientific">Nocardioides jejuensis</name>
    <dbReference type="NCBI Taxonomy" id="2502782"/>
    <lineage>
        <taxon>Bacteria</taxon>
        <taxon>Bacillati</taxon>
        <taxon>Actinomycetota</taxon>
        <taxon>Actinomycetes</taxon>
        <taxon>Propionibacteriales</taxon>
        <taxon>Nocardioidaceae</taxon>
        <taxon>Nocardioides</taxon>
    </lineage>
</organism>
<evidence type="ECO:0000256" key="11">
    <source>
        <dbReference type="HAMAP-Rule" id="MF_01393"/>
    </source>
</evidence>
<accession>A0A4R1CJT0</accession>
<evidence type="ECO:0000313" key="14">
    <source>
        <dbReference type="Proteomes" id="UP000295453"/>
    </source>
</evidence>
<feature type="transmembrane region" description="Helical" evidence="11">
    <location>
        <begin position="170"/>
        <end position="189"/>
    </location>
</feature>
<dbReference type="GO" id="GO:0045259">
    <property type="term" value="C:proton-transporting ATP synthase complex"/>
    <property type="evidence" value="ECO:0007669"/>
    <property type="project" value="UniProtKB-KW"/>
</dbReference>
<evidence type="ECO:0000313" key="13">
    <source>
        <dbReference type="EMBL" id="TCJ31137.1"/>
    </source>
</evidence>
<evidence type="ECO:0000256" key="7">
    <source>
        <dbReference type="ARBA" id="ARBA00022989"/>
    </source>
</evidence>
<dbReference type="InterPro" id="IPR023011">
    <property type="entry name" value="ATP_synth_F0_asu_AS"/>
</dbReference>
<gene>
    <name evidence="11 13" type="primary">atpB</name>
    <name evidence="13" type="ORF">EPD65_00760</name>
</gene>
<keyword evidence="3 11" id="KW-0813">Transport</keyword>
<keyword evidence="5 11" id="KW-0812">Transmembrane</keyword>
<feature type="transmembrane region" description="Helical" evidence="11">
    <location>
        <begin position="235"/>
        <end position="257"/>
    </location>
</feature>
<evidence type="ECO:0000256" key="3">
    <source>
        <dbReference type="ARBA" id="ARBA00022448"/>
    </source>
</evidence>
<dbReference type="Proteomes" id="UP000295453">
    <property type="component" value="Unassembled WGS sequence"/>
</dbReference>
<feature type="transmembrane region" description="Helical" evidence="11">
    <location>
        <begin position="139"/>
        <end position="158"/>
    </location>
</feature>
<dbReference type="InterPro" id="IPR045083">
    <property type="entry name" value="ATP_synth_F0_asu_bact/mt"/>
</dbReference>
<keyword evidence="6 11" id="KW-0375">Hydrogen ion transport</keyword>
<reference evidence="13 14" key="1">
    <citation type="submission" date="2019-03" db="EMBL/GenBank/DDBJ databases">
        <authorList>
            <person name="Kim M.K.M."/>
        </authorList>
    </citation>
    <scope>NUCLEOTIDE SEQUENCE [LARGE SCALE GENOMIC DNA]</scope>
    <source>
        <strain evidence="13 14">18JY15-6</strain>
    </source>
</reference>
<comment type="function">
    <text evidence="11 12">Key component of the proton channel; it plays a direct role in the translocation of protons across the membrane.</text>
</comment>
<keyword evidence="10 11" id="KW-0066">ATP synthesis</keyword>